<organism evidence="2 3">
    <name type="scientific">Bacillus selenitireducens (strain ATCC 700615 / DSM 15326 / MLS10)</name>
    <dbReference type="NCBI Taxonomy" id="439292"/>
    <lineage>
        <taxon>Bacteria</taxon>
        <taxon>Bacillati</taxon>
        <taxon>Bacillota</taxon>
        <taxon>Bacilli</taxon>
        <taxon>Bacillales</taxon>
        <taxon>Bacillaceae</taxon>
        <taxon>Salisediminibacterium</taxon>
    </lineage>
</organism>
<dbReference type="InterPro" id="IPR011990">
    <property type="entry name" value="TPR-like_helical_dom_sf"/>
</dbReference>
<evidence type="ECO:0000259" key="1">
    <source>
        <dbReference type="Pfam" id="PF01636"/>
    </source>
</evidence>
<accession>D6XZP4</accession>
<dbReference type="InterPro" id="IPR011009">
    <property type="entry name" value="Kinase-like_dom_sf"/>
</dbReference>
<dbReference type="Pfam" id="PF01636">
    <property type="entry name" value="APH"/>
    <property type="match status" value="1"/>
</dbReference>
<name>D6XZP4_BACIE</name>
<dbReference type="SUPFAM" id="SSF56112">
    <property type="entry name" value="Protein kinase-like (PK-like)"/>
    <property type="match status" value="1"/>
</dbReference>
<protein>
    <recommendedName>
        <fullName evidence="1">Aminoglycoside phosphotransferase domain-containing protein</fullName>
    </recommendedName>
</protein>
<dbReference type="EMBL" id="CP001791">
    <property type="protein sequence ID" value="ADH98418.1"/>
    <property type="molecule type" value="Genomic_DNA"/>
</dbReference>
<sequence length="482" mass="56599">MRWFKKKEKISKEELNTRLTVAQELRRDGEYKQAEKQLMKLLKEAGQEPLIYRAFGWLFVKSGDLKRAEENFRKSNSLEDIPLEMDLNTGPIMTDLLYRNGKTEEARRLGYAILNLRLNAKVLYLLTEIALKEWQPDHDLNSFWFAYLEDNDDKDYLKNKFWAYCRTFGFTELYSYGLGVKGELEKKADHANMEILYHPRSLLRVVWYEGVKAMEKPSKKGSESLLRSSLFYYYASAPIRPYIPPILGIIQTKSFQVAYFQFVEERSEKKGIAFHKEAMDILIEINEMYITPEYEKRLGSMAHHSYVQMKRGQLKKSTETLIQHSFIRYDDSLNQKMVRIYENLDTLLQDFDGVDEVFSHGDYHIGNLMNSYDGIQVIDWDVSGIIPFGFDIGTYLGQLRSLDDIESLGRHYYEKSGFRESMTFDSFMYVVSLMMAVRYFTAATENQKETYLNDSIRQNIDQITNIATLLDWYMPKASLVSR</sequence>
<gene>
    <name evidence="2" type="ordered locus">Bsel_0895</name>
</gene>
<dbReference type="Gene3D" id="3.90.1200.10">
    <property type="match status" value="1"/>
</dbReference>
<proteinExistence type="predicted"/>
<evidence type="ECO:0000313" key="2">
    <source>
        <dbReference type="EMBL" id="ADH98418.1"/>
    </source>
</evidence>
<dbReference type="RefSeq" id="WP_013171843.1">
    <property type="nucleotide sequence ID" value="NC_014219.1"/>
</dbReference>
<evidence type="ECO:0000313" key="3">
    <source>
        <dbReference type="Proteomes" id="UP000000271"/>
    </source>
</evidence>
<dbReference type="KEGG" id="bse:Bsel_0895"/>
<dbReference type="InterPro" id="IPR002575">
    <property type="entry name" value="Aminoglycoside_PTrfase"/>
</dbReference>
<reference evidence="2" key="1">
    <citation type="submission" date="2009-10" db="EMBL/GenBank/DDBJ databases">
        <title>Complete sequence of Bacillus selenitireducens MLS10.</title>
        <authorList>
            <consortium name="US DOE Joint Genome Institute"/>
            <person name="Lucas S."/>
            <person name="Copeland A."/>
            <person name="Lapidus A."/>
            <person name="Glavina del Rio T."/>
            <person name="Dalin E."/>
            <person name="Tice H."/>
            <person name="Bruce D."/>
            <person name="Goodwin L."/>
            <person name="Pitluck S."/>
            <person name="Sims D."/>
            <person name="Brettin T."/>
            <person name="Detter J.C."/>
            <person name="Han C."/>
            <person name="Larimer F."/>
            <person name="Land M."/>
            <person name="Hauser L."/>
            <person name="Kyrpides N."/>
            <person name="Ovchinnikova G."/>
            <person name="Stolz J."/>
        </authorList>
    </citation>
    <scope>NUCLEOTIDE SEQUENCE [LARGE SCALE GENOMIC DNA]</scope>
    <source>
        <strain evidence="2">MLS10</strain>
    </source>
</reference>
<dbReference type="HOGENOM" id="CLU_565813_0_0_9"/>
<dbReference type="AlphaFoldDB" id="D6XZP4"/>
<keyword evidence="3" id="KW-1185">Reference proteome</keyword>
<feature type="domain" description="Aminoglycoside phosphotransferase" evidence="1">
    <location>
        <begin position="326"/>
        <end position="396"/>
    </location>
</feature>
<dbReference type="OrthoDB" id="9800774at2"/>
<dbReference type="SUPFAM" id="SSF48452">
    <property type="entry name" value="TPR-like"/>
    <property type="match status" value="1"/>
</dbReference>
<dbReference type="Gene3D" id="1.25.40.10">
    <property type="entry name" value="Tetratricopeptide repeat domain"/>
    <property type="match status" value="1"/>
</dbReference>
<dbReference type="Proteomes" id="UP000000271">
    <property type="component" value="Chromosome"/>
</dbReference>
<dbReference type="STRING" id="439292.Bsel_0895"/>